<organism evidence="5 6">
    <name type="scientific">Aquincola agrisoli</name>
    <dbReference type="NCBI Taxonomy" id="3119538"/>
    <lineage>
        <taxon>Bacteria</taxon>
        <taxon>Pseudomonadati</taxon>
        <taxon>Pseudomonadota</taxon>
        <taxon>Betaproteobacteria</taxon>
        <taxon>Burkholderiales</taxon>
        <taxon>Sphaerotilaceae</taxon>
        <taxon>Aquincola</taxon>
    </lineage>
</organism>
<dbReference type="PIRSF" id="PIRSF037511">
    <property type="entry name" value="Transl_init_SUI1_pro"/>
    <property type="match status" value="1"/>
</dbReference>
<reference evidence="5 6" key="1">
    <citation type="submission" date="2024-02" db="EMBL/GenBank/DDBJ databases">
        <title>Genome sequence of Aquincola sp. MAHUQ-54.</title>
        <authorList>
            <person name="Huq M.A."/>
        </authorList>
    </citation>
    <scope>NUCLEOTIDE SEQUENCE [LARGE SCALE GENOMIC DNA]</scope>
    <source>
        <strain evidence="5 6">MAHUQ-54</strain>
    </source>
</reference>
<proteinExistence type="inferred from homology"/>
<dbReference type="RefSeq" id="WP_332289467.1">
    <property type="nucleotide sequence ID" value="NZ_JAZIBG010000025.1"/>
</dbReference>
<dbReference type="Proteomes" id="UP001336250">
    <property type="component" value="Unassembled WGS sequence"/>
</dbReference>
<evidence type="ECO:0000259" key="4">
    <source>
        <dbReference type="PROSITE" id="PS50296"/>
    </source>
</evidence>
<dbReference type="InterPro" id="IPR001950">
    <property type="entry name" value="SUI1"/>
</dbReference>
<evidence type="ECO:0000313" key="6">
    <source>
        <dbReference type="Proteomes" id="UP001336250"/>
    </source>
</evidence>
<dbReference type="AlphaFoldDB" id="A0AAW9QGH0"/>
<dbReference type="NCBIfam" id="NF005297">
    <property type="entry name" value="PRK06824.1"/>
    <property type="match status" value="1"/>
</dbReference>
<dbReference type="InterPro" id="IPR005872">
    <property type="entry name" value="SUI1_arc_bac"/>
</dbReference>
<dbReference type="SUPFAM" id="SSF55159">
    <property type="entry name" value="eIF1-like"/>
    <property type="match status" value="1"/>
</dbReference>
<accession>A0AAW9QGH0</accession>
<keyword evidence="5" id="KW-0396">Initiation factor</keyword>
<evidence type="ECO:0000256" key="3">
    <source>
        <dbReference type="ARBA" id="ARBA00022917"/>
    </source>
</evidence>
<comment type="caution">
    <text evidence="5">The sequence shown here is derived from an EMBL/GenBank/DDBJ whole genome shotgun (WGS) entry which is preliminary data.</text>
</comment>
<evidence type="ECO:0000256" key="1">
    <source>
        <dbReference type="ARBA" id="ARBA00005422"/>
    </source>
</evidence>
<dbReference type="GO" id="GO:0002188">
    <property type="term" value="P:translation reinitiation"/>
    <property type="evidence" value="ECO:0007669"/>
    <property type="project" value="TreeGrafter"/>
</dbReference>
<dbReference type="GO" id="GO:0001731">
    <property type="term" value="P:formation of translation preinitiation complex"/>
    <property type="evidence" value="ECO:0007669"/>
    <property type="project" value="TreeGrafter"/>
</dbReference>
<name>A0AAW9QGH0_9BURK</name>
<dbReference type="Gene3D" id="3.30.780.10">
    <property type="entry name" value="SUI1-like domain"/>
    <property type="match status" value="1"/>
</dbReference>
<dbReference type="PROSITE" id="PS50296">
    <property type="entry name" value="SUI1"/>
    <property type="match status" value="1"/>
</dbReference>
<evidence type="ECO:0000256" key="2">
    <source>
        <dbReference type="ARBA" id="ARBA00022845"/>
    </source>
</evidence>
<sequence>MASSQRRSAPGGLVYSTDAGRMCPACRQPVAQCLCASRQAAPPPTDGIVRVWRETKGRGGKAVTVVRGLPLDAAALTQLGTRLKTLCGSGGTAKDGEIELQGDHRDKVVAHLQGAGWTVKRAGG</sequence>
<dbReference type="NCBIfam" id="TIGR01158">
    <property type="entry name" value="SUI1_rel"/>
    <property type="match status" value="1"/>
</dbReference>
<gene>
    <name evidence="5" type="ORF">V4F39_11220</name>
</gene>
<dbReference type="PANTHER" id="PTHR12789">
    <property type="entry name" value="DENSITY-REGULATED PROTEIN HOMOLOG"/>
    <property type="match status" value="1"/>
</dbReference>
<feature type="domain" description="SUI1" evidence="4">
    <location>
        <begin position="50"/>
        <end position="116"/>
    </location>
</feature>
<dbReference type="GO" id="GO:0003743">
    <property type="term" value="F:translation initiation factor activity"/>
    <property type="evidence" value="ECO:0007669"/>
    <property type="project" value="UniProtKB-KW"/>
</dbReference>
<dbReference type="GO" id="GO:0006417">
    <property type="term" value="P:regulation of translation"/>
    <property type="evidence" value="ECO:0007669"/>
    <property type="project" value="UniProtKB-KW"/>
</dbReference>
<protein>
    <submittedName>
        <fullName evidence="5">Translation initiation factor Sui1</fullName>
    </submittedName>
</protein>
<keyword evidence="3" id="KW-0648">Protein biosynthesis</keyword>
<dbReference type="PANTHER" id="PTHR12789:SF0">
    <property type="entry name" value="DENSITY-REGULATED PROTEIN"/>
    <property type="match status" value="1"/>
</dbReference>
<dbReference type="EMBL" id="JAZIBG010000025">
    <property type="protein sequence ID" value="MEF7614479.1"/>
    <property type="molecule type" value="Genomic_DNA"/>
</dbReference>
<dbReference type="InterPro" id="IPR036877">
    <property type="entry name" value="SUI1_dom_sf"/>
</dbReference>
<comment type="similarity">
    <text evidence="1">Belongs to the SUI1 family.</text>
</comment>
<dbReference type="InterPro" id="IPR050318">
    <property type="entry name" value="DENR/SUI1_TIF"/>
</dbReference>
<dbReference type="CDD" id="cd11567">
    <property type="entry name" value="YciH_like"/>
    <property type="match status" value="1"/>
</dbReference>
<evidence type="ECO:0000313" key="5">
    <source>
        <dbReference type="EMBL" id="MEF7614479.1"/>
    </source>
</evidence>
<dbReference type="GO" id="GO:0003729">
    <property type="term" value="F:mRNA binding"/>
    <property type="evidence" value="ECO:0007669"/>
    <property type="project" value="TreeGrafter"/>
</dbReference>
<dbReference type="Pfam" id="PF01253">
    <property type="entry name" value="SUI1"/>
    <property type="match status" value="1"/>
</dbReference>
<keyword evidence="2" id="KW-0810">Translation regulation</keyword>
<keyword evidence="6" id="KW-1185">Reference proteome</keyword>